<name>C1NAE7_MICPC</name>
<evidence type="ECO:0000313" key="1">
    <source>
        <dbReference type="EMBL" id="EEH50872.1"/>
    </source>
</evidence>
<dbReference type="GeneID" id="9690332"/>
<reference evidence="1 2" key="1">
    <citation type="journal article" date="2009" name="Science">
        <title>Green evolution and dynamic adaptations revealed by genomes of the marine picoeukaryotes Micromonas.</title>
        <authorList>
            <person name="Worden A.Z."/>
            <person name="Lee J.H."/>
            <person name="Mock T."/>
            <person name="Rouze P."/>
            <person name="Simmons M.P."/>
            <person name="Aerts A.L."/>
            <person name="Allen A.E."/>
            <person name="Cuvelier M.L."/>
            <person name="Derelle E."/>
            <person name="Everett M.V."/>
            <person name="Foulon E."/>
            <person name="Grimwood J."/>
            <person name="Gundlach H."/>
            <person name="Henrissat B."/>
            <person name="Napoli C."/>
            <person name="McDonald S.M."/>
            <person name="Parker M.S."/>
            <person name="Rombauts S."/>
            <person name="Salamov A."/>
            <person name="Von Dassow P."/>
            <person name="Badger J.H."/>
            <person name="Coutinho P.M."/>
            <person name="Demir E."/>
            <person name="Dubchak I."/>
            <person name="Gentemann C."/>
            <person name="Eikrem W."/>
            <person name="Gready J.E."/>
            <person name="John U."/>
            <person name="Lanier W."/>
            <person name="Lindquist E.A."/>
            <person name="Lucas S."/>
            <person name="Mayer K.F."/>
            <person name="Moreau H."/>
            <person name="Not F."/>
            <person name="Otillar R."/>
            <person name="Panaud O."/>
            <person name="Pangilinan J."/>
            <person name="Paulsen I."/>
            <person name="Piegu B."/>
            <person name="Poliakov A."/>
            <person name="Robbens S."/>
            <person name="Schmutz J."/>
            <person name="Toulza E."/>
            <person name="Wyss T."/>
            <person name="Zelensky A."/>
            <person name="Zhou K."/>
            <person name="Armbrust E.V."/>
            <person name="Bhattacharya D."/>
            <person name="Goodenough U.W."/>
            <person name="Van de Peer Y."/>
            <person name="Grigoriev I.V."/>
        </authorList>
    </citation>
    <scope>NUCLEOTIDE SEQUENCE [LARGE SCALE GENOMIC DNA]</scope>
    <source>
        <strain evidence="1 2">CCMP1545</strain>
    </source>
</reference>
<gene>
    <name evidence="1" type="ORF">MICPUCDRAFT_66036</name>
</gene>
<dbReference type="AlphaFoldDB" id="C1NAE7"/>
<organism evidence="2">
    <name type="scientific">Micromonas pusilla (strain CCMP1545)</name>
    <name type="common">Picoplanktonic green alga</name>
    <dbReference type="NCBI Taxonomy" id="564608"/>
    <lineage>
        <taxon>Eukaryota</taxon>
        <taxon>Viridiplantae</taxon>
        <taxon>Chlorophyta</taxon>
        <taxon>Mamiellophyceae</taxon>
        <taxon>Mamiellales</taxon>
        <taxon>Mamiellaceae</taxon>
        <taxon>Micromonas</taxon>
    </lineage>
</organism>
<dbReference type="Gene3D" id="3.30.420.10">
    <property type="entry name" value="Ribonuclease H-like superfamily/Ribonuclease H"/>
    <property type="match status" value="1"/>
</dbReference>
<sequence>MPKEEWPLACDHAVLLYNRIPHQKHDLKKSPYEIMYGVKPDMTKVKVFGCEVFELISKQSNTGLGQKLNPRAKAFMYVGHSETTVADSYKLYDRGSKTVKTEASVSALKMWMNTEKC</sequence>
<accession>C1NAE7</accession>
<keyword evidence="2" id="KW-1185">Reference proteome</keyword>
<dbReference type="Proteomes" id="UP000001876">
    <property type="component" value="Unassembled WGS sequence"/>
</dbReference>
<evidence type="ECO:0000313" key="2">
    <source>
        <dbReference type="Proteomes" id="UP000001876"/>
    </source>
</evidence>
<dbReference type="GO" id="GO:0003676">
    <property type="term" value="F:nucleic acid binding"/>
    <property type="evidence" value="ECO:0007669"/>
    <property type="project" value="InterPro"/>
</dbReference>
<proteinExistence type="predicted"/>
<protein>
    <submittedName>
        <fullName evidence="1">Predicted protein</fullName>
    </submittedName>
</protein>
<dbReference type="InterPro" id="IPR036397">
    <property type="entry name" value="RNaseH_sf"/>
</dbReference>
<dbReference type="EMBL" id="GG663753">
    <property type="protein sequence ID" value="EEH50872.1"/>
    <property type="molecule type" value="Genomic_DNA"/>
</dbReference>
<dbReference type="OrthoDB" id="2014938at2759"/>
<dbReference type="KEGG" id="mpp:MICPUCDRAFT_66036"/>
<dbReference type="STRING" id="564608.C1NAE7"/>
<dbReference type="RefSeq" id="XP_003064892.1">
    <property type="nucleotide sequence ID" value="XM_003064846.1"/>
</dbReference>